<keyword evidence="2" id="KW-1185">Reference proteome</keyword>
<reference evidence="1 2" key="1">
    <citation type="journal article" date="2019" name="Genome Biol. Evol.">
        <title>Day and night: Metabolic profiles and evolutionary relationships of six axenic non-marine cyanobacteria.</title>
        <authorList>
            <person name="Will S.E."/>
            <person name="Henke P."/>
            <person name="Boedeker C."/>
            <person name="Huang S."/>
            <person name="Brinkmann H."/>
            <person name="Rohde M."/>
            <person name="Jarek M."/>
            <person name="Friedl T."/>
            <person name="Seufert S."/>
            <person name="Schumacher M."/>
            <person name="Overmann J."/>
            <person name="Neumann-Schaal M."/>
            <person name="Petersen J."/>
        </authorList>
    </citation>
    <scope>NUCLEOTIDE SEQUENCE [LARGE SCALE GENOMIC DNA]</scope>
    <source>
        <strain evidence="1 2">SAG 1403-4b</strain>
    </source>
</reference>
<sequence length="110" mass="12948">MVQFERMWAKIRRLEVFSLAELTEFCDFEVSIPILAAYILALKESGYLLELTGKRNLITHGRYRLVRDLGQFAPILRDSVSMQVMGQFVQINYAMYDPNEDFYFPLIKED</sequence>
<evidence type="ECO:0000313" key="2">
    <source>
        <dbReference type="Proteomes" id="UP000276103"/>
    </source>
</evidence>
<proteinExistence type="predicted"/>
<dbReference type="EMBL" id="RSCM01000027">
    <property type="protein sequence ID" value="RUS92535.1"/>
    <property type="molecule type" value="Genomic_DNA"/>
</dbReference>
<dbReference type="AlphaFoldDB" id="A0A3S1A2D5"/>
<protein>
    <submittedName>
        <fullName evidence="1">Uncharacterized protein</fullName>
    </submittedName>
</protein>
<comment type="caution">
    <text evidence="1">The sequence shown here is derived from an EMBL/GenBank/DDBJ whole genome shotgun (WGS) entry which is preliminary data.</text>
</comment>
<dbReference type="OrthoDB" id="5453597at2"/>
<name>A0A3S1A2D5_ANAVA</name>
<gene>
    <name evidence="1" type="ORF">DSM107003_50180</name>
</gene>
<dbReference type="RefSeq" id="WP_127056796.1">
    <property type="nucleotide sequence ID" value="NZ_RSCM01000027.1"/>
</dbReference>
<dbReference type="Proteomes" id="UP000276103">
    <property type="component" value="Unassembled WGS sequence"/>
</dbReference>
<organism evidence="1 2">
    <name type="scientific">Trichormus variabilis SAG 1403-4b</name>
    <dbReference type="NCBI Taxonomy" id="447716"/>
    <lineage>
        <taxon>Bacteria</taxon>
        <taxon>Bacillati</taxon>
        <taxon>Cyanobacteriota</taxon>
        <taxon>Cyanophyceae</taxon>
        <taxon>Nostocales</taxon>
        <taxon>Nostocaceae</taxon>
        <taxon>Trichormus</taxon>
    </lineage>
</organism>
<accession>A0A3S1A2D5</accession>
<evidence type="ECO:0000313" key="1">
    <source>
        <dbReference type="EMBL" id="RUS92535.1"/>
    </source>
</evidence>